<dbReference type="EMBL" id="MU277213">
    <property type="protein sequence ID" value="KAI0061306.1"/>
    <property type="molecule type" value="Genomic_DNA"/>
</dbReference>
<reference evidence="1" key="1">
    <citation type="submission" date="2021-03" db="EMBL/GenBank/DDBJ databases">
        <authorList>
            <consortium name="DOE Joint Genome Institute"/>
            <person name="Ahrendt S."/>
            <person name="Looney B.P."/>
            <person name="Miyauchi S."/>
            <person name="Morin E."/>
            <person name="Drula E."/>
            <person name="Courty P.E."/>
            <person name="Chicoki N."/>
            <person name="Fauchery L."/>
            <person name="Kohler A."/>
            <person name="Kuo A."/>
            <person name="Labutti K."/>
            <person name="Pangilinan J."/>
            <person name="Lipzen A."/>
            <person name="Riley R."/>
            <person name="Andreopoulos W."/>
            <person name="He G."/>
            <person name="Johnson J."/>
            <person name="Barry K.W."/>
            <person name="Grigoriev I.V."/>
            <person name="Nagy L."/>
            <person name="Hibbett D."/>
            <person name="Henrissat B."/>
            <person name="Matheny P.B."/>
            <person name="Labbe J."/>
            <person name="Martin F."/>
        </authorList>
    </citation>
    <scope>NUCLEOTIDE SEQUENCE</scope>
    <source>
        <strain evidence="1">HHB10654</strain>
    </source>
</reference>
<evidence type="ECO:0000313" key="1">
    <source>
        <dbReference type="EMBL" id="KAI0061306.1"/>
    </source>
</evidence>
<dbReference type="Proteomes" id="UP000814140">
    <property type="component" value="Unassembled WGS sequence"/>
</dbReference>
<reference evidence="1" key="2">
    <citation type="journal article" date="2022" name="New Phytol.">
        <title>Evolutionary transition to the ectomycorrhizal habit in the genomes of a hyperdiverse lineage of mushroom-forming fungi.</title>
        <authorList>
            <person name="Looney B."/>
            <person name="Miyauchi S."/>
            <person name="Morin E."/>
            <person name="Drula E."/>
            <person name="Courty P.E."/>
            <person name="Kohler A."/>
            <person name="Kuo A."/>
            <person name="LaButti K."/>
            <person name="Pangilinan J."/>
            <person name="Lipzen A."/>
            <person name="Riley R."/>
            <person name="Andreopoulos W."/>
            <person name="He G."/>
            <person name="Johnson J."/>
            <person name="Nolan M."/>
            <person name="Tritt A."/>
            <person name="Barry K.W."/>
            <person name="Grigoriev I.V."/>
            <person name="Nagy L.G."/>
            <person name="Hibbett D."/>
            <person name="Henrissat B."/>
            <person name="Matheny P.B."/>
            <person name="Labbe J."/>
            <person name="Martin F.M."/>
        </authorList>
    </citation>
    <scope>NUCLEOTIDE SEQUENCE</scope>
    <source>
        <strain evidence="1">HHB10654</strain>
    </source>
</reference>
<accession>A0ACB8SZM5</accession>
<sequence length="273" mass="30143">MSKAKQTRFGLATLLHLDTPINPSSSSSDATLFYDMIERARAPLHATRSDNAVHFWVDLAECARHDARQNMMEEDFETSFVEYAKMVIILLEIPPSTPEFLDVVLDKQRENLTLALDALRTLKASIHSRSSIHDSSILLDPPPPSPVLHSNRRLKAAWVAARGERDVRKKSGNATTDALRVARANAEALLGHEARVRGGGAGQDLPPTSTMGGLPRNIPRERKIRGRLLLTTIETLQGNLLSVDESDGYTSSQAKSVLSQYSYKTKINVTFTS</sequence>
<evidence type="ECO:0000313" key="2">
    <source>
        <dbReference type="Proteomes" id="UP000814140"/>
    </source>
</evidence>
<protein>
    <submittedName>
        <fullName evidence="1">Uncharacterized protein</fullName>
    </submittedName>
</protein>
<comment type="caution">
    <text evidence="1">The sequence shown here is derived from an EMBL/GenBank/DDBJ whole genome shotgun (WGS) entry which is preliminary data.</text>
</comment>
<name>A0ACB8SZM5_9AGAM</name>
<keyword evidence="2" id="KW-1185">Reference proteome</keyword>
<gene>
    <name evidence="1" type="ORF">BV25DRAFT_1916981</name>
</gene>
<organism evidence="1 2">
    <name type="scientific">Artomyces pyxidatus</name>
    <dbReference type="NCBI Taxonomy" id="48021"/>
    <lineage>
        <taxon>Eukaryota</taxon>
        <taxon>Fungi</taxon>
        <taxon>Dikarya</taxon>
        <taxon>Basidiomycota</taxon>
        <taxon>Agaricomycotina</taxon>
        <taxon>Agaricomycetes</taxon>
        <taxon>Russulales</taxon>
        <taxon>Auriscalpiaceae</taxon>
        <taxon>Artomyces</taxon>
    </lineage>
</organism>
<proteinExistence type="predicted"/>